<dbReference type="STRING" id="418495.SAMN05216215_1013191"/>
<accession>A0A1H3DS24</accession>
<name>A0A1H3DS24_9PSEU</name>
<dbReference type="EMBL" id="FNOK01000013">
    <property type="protein sequence ID" value="SDX68459.1"/>
    <property type="molecule type" value="Genomic_DNA"/>
</dbReference>
<evidence type="ECO:0000313" key="3">
    <source>
        <dbReference type="Proteomes" id="UP000199529"/>
    </source>
</evidence>
<dbReference type="Proteomes" id="UP000199529">
    <property type="component" value="Unassembled WGS sequence"/>
</dbReference>
<evidence type="ECO:0000256" key="1">
    <source>
        <dbReference type="SAM" id="MobiDB-lite"/>
    </source>
</evidence>
<sequence length="82" mass="8971">MIRSARSTTTSTHSTHFSDDMRNVGPWTITAPLSLPGSGSAWSESLAERQPLPGWRRAWEEIMGGGFPRTLDRAACARPFPG</sequence>
<gene>
    <name evidence="2" type="ORF">SAMN05216215_1013191</name>
</gene>
<dbReference type="AlphaFoldDB" id="A0A1H3DS24"/>
<organism evidence="2 3">
    <name type="scientific">Saccharopolyspora shandongensis</name>
    <dbReference type="NCBI Taxonomy" id="418495"/>
    <lineage>
        <taxon>Bacteria</taxon>
        <taxon>Bacillati</taxon>
        <taxon>Actinomycetota</taxon>
        <taxon>Actinomycetes</taxon>
        <taxon>Pseudonocardiales</taxon>
        <taxon>Pseudonocardiaceae</taxon>
        <taxon>Saccharopolyspora</taxon>
    </lineage>
</organism>
<evidence type="ECO:0000313" key="2">
    <source>
        <dbReference type="EMBL" id="SDX68459.1"/>
    </source>
</evidence>
<feature type="region of interest" description="Disordered" evidence="1">
    <location>
        <begin position="1"/>
        <end position="21"/>
    </location>
</feature>
<proteinExistence type="predicted"/>
<protein>
    <submittedName>
        <fullName evidence="2">Uncharacterized protein</fullName>
    </submittedName>
</protein>
<reference evidence="3" key="1">
    <citation type="submission" date="2016-10" db="EMBL/GenBank/DDBJ databases">
        <authorList>
            <person name="Varghese N."/>
            <person name="Submissions S."/>
        </authorList>
    </citation>
    <scope>NUCLEOTIDE SEQUENCE [LARGE SCALE GENOMIC DNA]</scope>
    <source>
        <strain evidence="3">CGMCC 4.3530</strain>
    </source>
</reference>
<keyword evidence="3" id="KW-1185">Reference proteome</keyword>